<reference evidence="7" key="1">
    <citation type="journal article" date="1997" name="Nucleic Acids Res.">
        <title>tRNAscan-SE: a program for improved detection of transfer RNA genes in genomic sequence.</title>
        <authorList>
            <person name="Lowe T.M."/>
            <person name="Eddy S.R."/>
        </authorList>
    </citation>
    <scope>NUCLEOTIDE SEQUENCE [LARGE SCALE GENOMIC DNA]</scope>
</reference>
<evidence type="ECO:0000313" key="8">
    <source>
        <dbReference type="RefSeq" id="XP_017868272.1"/>
    </source>
</evidence>
<keyword evidence="7" id="KW-1185">Reference proteome</keyword>
<evidence type="ECO:0000256" key="1">
    <source>
        <dbReference type="ARBA" id="ARBA00004138"/>
    </source>
</evidence>
<dbReference type="GeneID" id="108617111"/>
<comment type="subcellular location">
    <subcellularLocation>
        <location evidence="1">Cell projection</location>
        <location evidence="1">Cilium</location>
    </subcellularLocation>
</comment>
<dbReference type="InterPro" id="IPR051885">
    <property type="entry name" value="CC_CF"/>
</dbReference>
<reference evidence="7" key="2">
    <citation type="journal article" date="2016" name="G3 (Bethesda)">
        <title>Genome Evolution in Three Species of Cactophilic Drosophila.</title>
        <authorList>
            <person name="Sanchez-Flores A."/>
            <person name="Penazola F."/>
            <person name="Carpinteyro-Ponce J."/>
            <person name="Nazario-Yepiz N."/>
            <person name="Abreu-Goodger C."/>
            <person name="Machado C.A."/>
            <person name="Markow T.A."/>
        </authorList>
    </citation>
    <scope>NUCLEOTIDE SEQUENCE [LARGE SCALE GENOMIC DNA]</scope>
</reference>
<dbReference type="PANTHER" id="PTHR15654">
    <property type="entry name" value="COILED-COIL DOMAIN-CONTAINING PROTEIN 113-RELATED"/>
    <property type="match status" value="1"/>
</dbReference>
<feature type="domain" description="CCDC113/CCDC96 coiled-coil" evidence="6">
    <location>
        <begin position="453"/>
        <end position="627"/>
    </location>
</feature>
<dbReference type="RefSeq" id="XP_017868272.1">
    <property type="nucleotide sequence ID" value="XM_018012783.1"/>
</dbReference>
<gene>
    <name evidence="8" type="primary">LOC108617111</name>
</gene>
<protein>
    <submittedName>
        <fullName evidence="8">Uncharacterized protein LOC108617111</fullName>
    </submittedName>
</protein>
<reference evidence="8" key="3">
    <citation type="submission" date="2025-08" db="UniProtKB">
        <authorList>
            <consortium name="RefSeq"/>
        </authorList>
    </citation>
    <scope>IDENTIFICATION</scope>
    <source>
        <tissue evidence="8">Whole organism</tissue>
    </source>
</reference>
<dbReference type="PANTHER" id="PTHR15654:SF1">
    <property type="entry name" value="COILED-COIL DOMAIN-CONTAINING PROTEIN 96"/>
    <property type="match status" value="1"/>
</dbReference>
<feature type="compositionally biased region" description="Low complexity" evidence="5">
    <location>
        <begin position="187"/>
        <end position="212"/>
    </location>
</feature>
<evidence type="ECO:0000256" key="2">
    <source>
        <dbReference type="ARBA" id="ARBA00023054"/>
    </source>
</evidence>
<evidence type="ECO:0000256" key="4">
    <source>
        <dbReference type="SAM" id="Coils"/>
    </source>
</evidence>
<dbReference type="InterPro" id="IPR025254">
    <property type="entry name" value="CCDC113/CCDC96_CC"/>
</dbReference>
<evidence type="ECO:0000259" key="6">
    <source>
        <dbReference type="Pfam" id="PF13870"/>
    </source>
</evidence>
<feature type="region of interest" description="Disordered" evidence="5">
    <location>
        <begin position="155"/>
        <end position="220"/>
    </location>
</feature>
<organism evidence="7 8">
    <name type="scientific">Drosophila arizonae</name>
    <name type="common">Fruit fly</name>
    <dbReference type="NCBI Taxonomy" id="7263"/>
    <lineage>
        <taxon>Eukaryota</taxon>
        <taxon>Metazoa</taxon>
        <taxon>Ecdysozoa</taxon>
        <taxon>Arthropoda</taxon>
        <taxon>Hexapoda</taxon>
        <taxon>Insecta</taxon>
        <taxon>Pterygota</taxon>
        <taxon>Neoptera</taxon>
        <taxon>Endopterygota</taxon>
        <taxon>Diptera</taxon>
        <taxon>Brachycera</taxon>
        <taxon>Muscomorpha</taxon>
        <taxon>Ephydroidea</taxon>
        <taxon>Drosophilidae</taxon>
        <taxon>Drosophila</taxon>
    </lineage>
</organism>
<evidence type="ECO:0000256" key="5">
    <source>
        <dbReference type="SAM" id="MobiDB-lite"/>
    </source>
</evidence>
<dbReference type="Proteomes" id="UP000694904">
    <property type="component" value="Chromosome 5"/>
</dbReference>
<dbReference type="Pfam" id="PF13870">
    <property type="entry name" value="CCDC113_CCDC96_CC"/>
    <property type="match status" value="1"/>
</dbReference>
<proteinExistence type="predicted"/>
<feature type="coiled-coil region" evidence="4">
    <location>
        <begin position="276"/>
        <end position="337"/>
    </location>
</feature>
<feature type="coiled-coil region" evidence="4">
    <location>
        <begin position="503"/>
        <end position="572"/>
    </location>
</feature>
<keyword evidence="2 4" id="KW-0175">Coiled coil</keyword>
<evidence type="ECO:0000313" key="7">
    <source>
        <dbReference type="Proteomes" id="UP000694904"/>
    </source>
</evidence>
<name>A0ABM1PM36_DROAR</name>
<accession>A0ABM1PM36</accession>
<feature type="compositionally biased region" description="Basic and acidic residues" evidence="5">
    <location>
        <begin position="155"/>
        <end position="178"/>
    </location>
</feature>
<keyword evidence="3" id="KW-0966">Cell projection</keyword>
<evidence type="ECO:0000256" key="3">
    <source>
        <dbReference type="ARBA" id="ARBA00023273"/>
    </source>
</evidence>
<sequence length="635" mass="73686">MSSASPASSETVVSLYEIIENYDLDPETKFVEGSENILTIVDKSSSESLQDDTVGSIMHYGMYDDAFDTDETIEKLEAVEHFEKVEDETKEEVPERQTSKRKSRLELTDIDRLMAHTDYDYLDADDDRDEYSLANDTIRLKTNFLQEFTLPSMSDLKESRGSERKSKREHGTRDKFTESIDYGEALTSPPSSSSSKTSATTKTTPSSTSRPSMDSDKEETLSVEISLDDDILANLDNLQLSLMQQRDSLSHDKKEGIDLFLQAQTDANEYLIDEGLVEMRALKRRQDEELAQMTQQFLYQMFDTVVDQVTNYQNTEKAKWKLDKDKIIRKLIELQEKYLYEQEYNAFLNSKMVEYYKRLKNIRPFAILSPQMNQKLFKKYTEALTLLDHRLKVAAETKTRTAFLMSSVSMDLSYIINIVMGTEEHFDDLVMKALTTNRSDYLKHVVERELRYMSQKRYEISDTRLFLITRKHTLGRIVDRIKKLETINEDICMDDFITIQNQVVALDKKIEERNAELKRMRLDYHAALHQTQHIHEKSLAIITKLAKCQIKLADMEKEEEKLIESLREAKTVHMDLRKKLTELGYQGGLLFMPSLLHDFDDSVDKVNNKKASIIELKIAIKQTSQRVVELESQCV</sequence>